<gene>
    <name evidence="1" type="ORF">PMAYCL1PPCAC_08797</name>
</gene>
<evidence type="ECO:0000313" key="1">
    <source>
        <dbReference type="EMBL" id="GMR38602.1"/>
    </source>
</evidence>
<evidence type="ECO:0000313" key="2">
    <source>
        <dbReference type="Proteomes" id="UP001328107"/>
    </source>
</evidence>
<name>A0AAN4ZCE0_9BILA</name>
<dbReference type="Proteomes" id="UP001328107">
    <property type="component" value="Unassembled WGS sequence"/>
</dbReference>
<feature type="non-terminal residue" evidence="1">
    <location>
        <position position="69"/>
    </location>
</feature>
<reference evidence="2" key="1">
    <citation type="submission" date="2022-10" db="EMBL/GenBank/DDBJ databases">
        <title>Genome assembly of Pristionchus species.</title>
        <authorList>
            <person name="Yoshida K."/>
            <person name="Sommer R.J."/>
        </authorList>
    </citation>
    <scope>NUCLEOTIDE SEQUENCE [LARGE SCALE GENOMIC DNA]</scope>
    <source>
        <strain evidence="2">RS5460</strain>
    </source>
</reference>
<keyword evidence="2" id="KW-1185">Reference proteome</keyword>
<dbReference type="AlphaFoldDB" id="A0AAN4ZCE0"/>
<dbReference type="EMBL" id="BTRK01000002">
    <property type="protein sequence ID" value="GMR38602.1"/>
    <property type="molecule type" value="Genomic_DNA"/>
</dbReference>
<sequence>AETGSGKTMTITEILWSRTGKNSFKMLLIIPGREACKFVCNAMREMSATLTFGYLAGTHHKERIRDLDT</sequence>
<protein>
    <submittedName>
        <fullName evidence="1">Uncharacterized protein</fullName>
    </submittedName>
</protein>
<dbReference type="SUPFAM" id="SSF52540">
    <property type="entry name" value="P-loop containing nucleoside triphosphate hydrolases"/>
    <property type="match status" value="1"/>
</dbReference>
<organism evidence="1 2">
    <name type="scientific">Pristionchus mayeri</name>
    <dbReference type="NCBI Taxonomy" id="1317129"/>
    <lineage>
        <taxon>Eukaryota</taxon>
        <taxon>Metazoa</taxon>
        <taxon>Ecdysozoa</taxon>
        <taxon>Nematoda</taxon>
        <taxon>Chromadorea</taxon>
        <taxon>Rhabditida</taxon>
        <taxon>Rhabditina</taxon>
        <taxon>Diplogasteromorpha</taxon>
        <taxon>Diplogasteroidea</taxon>
        <taxon>Neodiplogasteridae</taxon>
        <taxon>Pristionchus</taxon>
    </lineage>
</organism>
<dbReference type="Gene3D" id="3.40.50.300">
    <property type="entry name" value="P-loop containing nucleotide triphosphate hydrolases"/>
    <property type="match status" value="1"/>
</dbReference>
<comment type="caution">
    <text evidence="1">The sequence shown here is derived from an EMBL/GenBank/DDBJ whole genome shotgun (WGS) entry which is preliminary data.</text>
</comment>
<accession>A0AAN4ZCE0</accession>
<feature type="non-terminal residue" evidence="1">
    <location>
        <position position="1"/>
    </location>
</feature>
<dbReference type="InterPro" id="IPR027417">
    <property type="entry name" value="P-loop_NTPase"/>
</dbReference>
<proteinExistence type="predicted"/>